<evidence type="ECO:0000313" key="1">
    <source>
        <dbReference type="EMBL" id="GIZ05140.1"/>
    </source>
</evidence>
<accession>A0AAV4YFU4</accession>
<gene>
    <name evidence="1" type="ORF">CEXT_437871</name>
</gene>
<comment type="caution">
    <text evidence="1">The sequence shown here is derived from an EMBL/GenBank/DDBJ whole genome shotgun (WGS) entry which is preliminary data.</text>
</comment>
<dbReference type="Proteomes" id="UP001054945">
    <property type="component" value="Unassembled WGS sequence"/>
</dbReference>
<evidence type="ECO:0000313" key="2">
    <source>
        <dbReference type="Proteomes" id="UP001054945"/>
    </source>
</evidence>
<keyword evidence="2" id="KW-1185">Reference proteome</keyword>
<organism evidence="1 2">
    <name type="scientific">Caerostris extrusa</name>
    <name type="common">Bark spider</name>
    <name type="synonym">Caerostris bankana</name>
    <dbReference type="NCBI Taxonomy" id="172846"/>
    <lineage>
        <taxon>Eukaryota</taxon>
        <taxon>Metazoa</taxon>
        <taxon>Ecdysozoa</taxon>
        <taxon>Arthropoda</taxon>
        <taxon>Chelicerata</taxon>
        <taxon>Arachnida</taxon>
        <taxon>Araneae</taxon>
        <taxon>Araneomorphae</taxon>
        <taxon>Entelegynae</taxon>
        <taxon>Araneoidea</taxon>
        <taxon>Araneidae</taxon>
        <taxon>Caerostris</taxon>
    </lineage>
</organism>
<dbReference type="AlphaFoldDB" id="A0AAV4YFU4"/>
<protein>
    <submittedName>
        <fullName evidence="1">Uncharacterized protein</fullName>
    </submittedName>
</protein>
<reference evidence="1 2" key="1">
    <citation type="submission" date="2021-06" db="EMBL/GenBank/DDBJ databases">
        <title>Caerostris extrusa draft genome.</title>
        <authorList>
            <person name="Kono N."/>
            <person name="Arakawa K."/>
        </authorList>
    </citation>
    <scope>NUCLEOTIDE SEQUENCE [LARGE SCALE GENOMIC DNA]</scope>
</reference>
<name>A0AAV4YFU4_CAEEX</name>
<proteinExistence type="predicted"/>
<sequence length="98" mass="11274">MTESKTHISEAILHYKKYAVELERDESMALLEIRAKSEFPEPHVFLTTYFWLKQRIWMRHLGDKTQLQEQILLPQELNTIHFPGSQSGGGSAISGDTS</sequence>
<dbReference type="EMBL" id="BPLR01019220">
    <property type="protein sequence ID" value="GIZ05140.1"/>
    <property type="molecule type" value="Genomic_DNA"/>
</dbReference>